<dbReference type="Proteomes" id="UP001303222">
    <property type="component" value="Unassembled WGS sequence"/>
</dbReference>
<proteinExistence type="predicted"/>
<evidence type="ECO:0000313" key="3">
    <source>
        <dbReference type="Proteomes" id="UP001303222"/>
    </source>
</evidence>
<accession>A0AAN6NRY8</accession>
<reference evidence="2" key="2">
    <citation type="submission" date="2023-06" db="EMBL/GenBank/DDBJ databases">
        <authorList>
            <consortium name="Lawrence Berkeley National Laboratory"/>
            <person name="Mondo S.J."/>
            <person name="Hensen N."/>
            <person name="Bonometti L."/>
            <person name="Westerberg I."/>
            <person name="Brannstrom I.O."/>
            <person name="Guillou S."/>
            <person name="Cros-Aarteil S."/>
            <person name="Calhoun S."/>
            <person name="Haridas S."/>
            <person name="Kuo A."/>
            <person name="Pangilinan J."/>
            <person name="Riley R."/>
            <person name="Labutti K."/>
            <person name="Andreopoulos B."/>
            <person name="Lipzen A."/>
            <person name="Chen C."/>
            <person name="Yanf M."/>
            <person name="Daum C."/>
            <person name="Ng V."/>
            <person name="Clum A."/>
            <person name="Steindorff A."/>
            <person name="Ohm R."/>
            <person name="Martin F."/>
            <person name="Silar P."/>
            <person name="Natvig D."/>
            <person name="Lalanne C."/>
            <person name="Gautier V."/>
            <person name="Ament-Velasquez S.L."/>
            <person name="Kruys A."/>
            <person name="Hutchinson M.I."/>
            <person name="Powell A.J."/>
            <person name="Barry K."/>
            <person name="Miller A.N."/>
            <person name="Grigoriev I.V."/>
            <person name="Debuchy R."/>
            <person name="Gladieux P."/>
            <person name="Thoren M.H."/>
            <person name="Johannesson H."/>
        </authorList>
    </citation>
    <scope>NUCLEOTIDE SEQUENCE</scope>
    <source>
        <strain evidence="2">CBS 626.80</strain>
    </source>
</reference>
<evidence type="ECO:0000256" key="1">
    <source>
        <dbReference type="SAM" id="SignalP"/>
    </source>
</evidence>
<organism evidence="2 3">
    <name type="scientific">Pseudoneurospora amorphoporcata</name>
    <dbReference type="NCBI Taxonomy" id="241081"/>
    <lineage>
        <taxon>Eukaryota</taxon>
        <taxon>Fungi</taxon>
        <taxon>Dikarya</taxon>
        <taxon>Ascomycota</taxon>
        <taxon>Pezizomycotina</taxon>
        <taxon>Sordariomycetes</taxon>
        <taxon>Sordariomycetidae</taxon>
        <taxon>Sordariales</taxon>
        <taxon>Sordariaceae</taxon>
        <taxon>Pseudoneurospora</taxon>
    </lineage>
</organism>
<sequence length="71" mass="8403">MGMENIHILFLFFFGPLGACKHEQRFLPAESRSQSVRPSKRIDAYVQYMFASSTHTQLYVLEMLRRIRSTY</sequence>
<dbReference type="EMBL" id="MU859196">
    <property type="protein sequence ID" value="KAK3949933.1"/>
    <property type="molecule type" value="Genomic_DNA"/>
</dbReference>
<feature type="chain" id="PRO_5043031520" description="Secreted protein" evidence="1">
    <location>
        <begin position="20"/>
        <end position="71"/>
    </location>
</feature>
<evidence type="ECO:0008006" key="4">
    <source>
        <dbReference type="Google" id="ProtNLM"/>
    </source>
</evidence>
<gene>
    <name evidence="2" type="ORF">QBC32DRAFT_347899</name>
</gene>
<protein>
    <recommendedName>
        <fullName evidence="4">Secreted protein</fullName>
    </recommendedName>
</protein>
<keyword evidence="3" id="KW-1185">Reference proteome</keyword>
<name>A0AAN6NRY8_9PEZI</name>
<dbReference type="AlphaFoldDB" id="A0AAN6NRY8"/>
<keyword evidence="1" id="KW-0732">Signal</keyword>
<feature type="signal peptide" evidence="1">
    <location>
        <begin position="1"/>
        <end position="19"/>
    </location>
</feature>
<reference evidence="2" key="1">
    <citation type="journal article" date="2023" name="Mol. Phylogenet. Evol.">
        <title>Genome-scale phylogeny and comparative genomics of the fungal order Sordariales.</title>
        <authorList>
            <person name="Hensen N."/>
            <person name="Bonometti L."/>
            <person name="Westerberg I."/>
            <person name="Brannstrom I.O."/>
            <person name="Guillou S."/>
            <person name="Cros-Aarteil S."/>
            <person name="Calhoun S."/>
            <person name="Haridas S."/>
            <person name="Kuo A."/>
            <person name="Mondo S."/>
            <person name="Pangilinan J."/>
            <person name="Riley R."/>
            <person name="LaButti K."/>
            <person name="Andreopoulos B."/>
            <person name="Lipzen A."/>
            <person name="Chen C."/>
            <person name="Yan M."/>
            <person name="Daum C."/>
            <person name="Ng V."/>
            <person name="Clum A."/>
            <person name="Steindorff A."/>
            <person name="Ohm R.A."/>
            <person name="Martin F."/>
            <person name="Silar P."/>
            <person name="Natvig D.O."/>
            <person name="Lalanne C."/>
            <person name="Gautier V."/>
            <person name="Ament-Velasquez S.L."/>
            <person name="Kruys A."/>
            <person name="Hutchinson M.I."/>
            <person name="Powell A.J."/>
            <person name="Barry K."/>
            <person name="Miller A.N."/>
            <person name="Grigoriev I.V."/>
            <person name="Debuchy R."/>
            <person name="Gladieux P."/>
            <person name="Hiltunen Thoren M."/>
            <person name="Johannesson H."/>
        </authorList>
    </citation>
    <scope>NUCLEOTIDE SEQUENCE</scope>
    <source>
        <strain evidence="2">CBS 626.80</strain>
    </source>
</reference>
<comment type="caution">
    <text evidence="2">The sequence shown here is derived from an EMBL/GenBank/DDBJ whole genome shotgun (WGS) entry which is preliminary data.</text>
</comment>
<evidence type="ECO:0000313" key="2">
    <source>
        <dbReference type="EMBL" id="KAK3949933.1"/>
    </source>
</evidence>